<evidence type="ECO:0000313" key="4">
    <source>
        <dbReference type="Proteomes" id="UP000694501"/>
    </source>
</evidence>
<dbReference type="Pfam" id="PF00795">
    <property type="entry name" value="CN_hydrolase"/>
    <property type="match status" value="1"/>
</dbReference>
<dbReference type="PANTHER" id="PTHR23088">
    <property type="entry name" value="NITRILASE-RELATED"/>
    <property type="match status" value="1"/>
</dbReference>
<dbReference type="SUPFAM" id="SSF56317">
    <property type="entry name" value="Carbon-nitrogen hydrolase"/>
    <property type="match status" value="1"/>
</dbReference>
<dbReference type="PROSITE" id="PS01227">
    <property type="entry name" value="UPF0012"/>
    <property type="match status" value="1"/>
</dbReference>
<gene>
    <name evidence="3" type="ORF">JGS22_017610</name>
</gene>
<dbReference type="PANTHER" id="PTHR23088:SF27">
    <property type="entry name" value="DEAMINATED GLUTATHIONE AMIDASE"/>
    <property type="match status" value="1"/>
</dbReference>
<dbReference type="CDD" id="cd07581">
    <property type="entry name" value="nitrilase_3"/>
    <property type="match status" value="1"/>
</dbReference>
<organism evidence="3 4">
    <name type="scientific">Streptomyces tardus</name>
    <dbReference type="NCBI Taxonomy" id="2780544"/>
    <lineage>
        <taxon>Bacteria</taxon>
        <taxon>Bacillati</taxon>
        <taxon>Actinomycetota</taxon>
        <taxon>Actinomycetes</taxon>
        <taxon>Kitasatosporales</taxon>
        <taxon>Streptomycetaceae</taxon>
        <taxon>Streptomyces</taxon>
    </lineage>
</organism>
<dbReference type="PROSITE" id="PS50263">
    <property type="entry name" value="CN_HYDROLASE"/>
    <property type="match status" value="1"/>
</dbReference>
<protein>
    <submittedName>
        <fullName evidence="3">Carbon-nitrogen hydrolase family protein</fullName>
    </submittedName>
</protein>
<dbReference type="InterPro" id="IPR001110">
    <property type="entry name" value="UPF0012_CS"/>
</dbReference>
<feature type="domain" description="CN hydrolase" evidence="2">
    <location>
        <begin position="1"/>
        <end position="246"/>
    </location>
</feature>
<sequence length="264" mass="28061">MRATVGQFSAGTDKKLNLEAVTDLVAQAAGQGADLVVLPENSMYANPDTKADISPYTEAVDGPFATAVADLARKHRLAVVAGMSETDPEGEGRANNAVIAFDREGASLGVYRKVHLYDAFGYRESDRIRPHRPSPLVLTLDGLTFGVMTCYDLRFPEMARFLVDAGAQALIVPAAWVVGPAKEDHWTTLARARAIENTAYMLASGQTGPVCTGQSLIVDPMGHTVASAGESPGVATGVLEAARVETVRVRNPSLANRRFAVTYG</sequence>
<dbReference type="EMBL" id="JAELVF020000001">
    <property type="protein sequence ID" value="MBU7599383.1"/>
    <property type="molecule type" value="Genomic_DNA"/>
</dbReference>
<keyword evidence="3" id="KW-0378">Hydrolase</keyword>
<dbReference type="AlphaFoldDB" id="A0A949JIA6"/>
<evidence type="ECO:0000313" key="3">
    <source>
        <dbReference type="EMBL" id="MBU7599383.1"/>
    </source>
</evidence>
<dbReference type="Gene3D" id="3.60.110.10">
    <property type="entry name" value="Carbon-nitrogen hydrolase"/>
    <property type="match status" value="1"/>
</dbReference>
<comment type="caution">
    <text evidence="3">The sequence shown here is derived from an EMBL/GenBank/DDBJ whole genome shotgun (WGS) entry which is preliminary data.</text>
</comment>
<evidence type="ECO:0000256" key="1">
    <source>
        <dbReference type="ARBA" id="ARBA00010613"/>
    </source>
</evidence>
<dbReference type="RefSeq" id="WP_211038222.1">
    <property type="nucleotide sequence ID" value="NZ_JAELVF020000001.1"/>
</dbReference>
<reference evidence="3" key="1">
    <citation type="submission" date="2021-06" db="EMBL/GenBank/DDBJ databases">
        <title>Sequencing of actinobacteria type strains.</title>
        <authorList>
            <person name="Nguyen G.-S."/>
            <person name="Wentzel A."/>
        </authorList>
    </citation>
    <scope>NUCLEOTIDE SEQUENCE</scope>
    <source>
        <strain evidence="3">P38-E01</strain>
    </source>
</reference>
<keyword evidence="4" id="KW-1185">Reference proteome</keyword>
<evidence type="ECO:0000259" key="2">
    <source>
        <dbReference type="PROSITE" id="PS50263"/>
    </source>
</evidence>
<comment type="similarity">
    <text evidence="1">Belongs to the carbon-nitrogen hydrolase superfamily. NIT1/NIT2 family.</text>
</comment>
<accession>A0A949JIA6</accession>
<dbReference type="InterPro" id="IPR036526">
    <property type="entry name" value="C-N_Hydrolase_sf"/>
</dbReference>
<name>A0A949JIA6_9ACTN</name>
<dbReference type="Proteomes" id="UP000694501">
    <property type="component" value="Unassembled WGS sequence"/>
</dbReference>
<dbReference type="GO" id="GO:0016787">
    <property type="term" value="F:hydrolase activity"/>
    <property type="evidence" value="ECO:0007669"/>
    <property type="project" value="UniProtKB-KW"/>
</dbReference>
<dbReference type="InterPro" id="IPR003010">
    <property type="entry name" value="C-N_Hydrolase"/>
</dbReference>
<proteinExistence type="inferred from homology"/>